<dbReference type="InterPro" id="IPR051553">
    <property type="entry name" value="Ran_GTPase-activating"/>
</dbReference>
<dbReference type="PROSITE" id="PS00626">
    <property type="entry name" value="RCC1_2"/>
    <property type="match status" value="2"/>
</dbReference>
<dbReference type="OMA" id="HERCKDQ"/>
<feature type="repeat" description="RCC1" evidence="3">
    <location>
        <begin position="196"/>
        <end position="248"/>
    </location>
</feature>
<dbReference type="EMBL" id="CDSF01000001">
    <property type="protein sequence ID" value="CEO94668.1"/>
    <property type="molecule type" value="Genomic_DNA"/>
</dbReference>
<dbReference type="Gene3D" id="2.130.10.30">
    <property type="entry name" value="Regulator of chromosome condensation 1/beta-lactamase-inhibitor protein II"/>
    <property type="match status" value="2"/>
</dbReference>
<feature type="repeat" description="RCC1" evidence="3">
    <location>
        <begin position="296"/>
        <end position="347"/>
    </location>
</feature>
<organism evidence="5 6">
    <name type="scientific">Plasmodiophora brassicae</name>
    <name type="common">Clubroot disease agent</name>
    <dbReference type="NCBI Taxonomy" id="37360"/>
    <lineage>
        <taxon>Eukaryota</taxon>
        <taxon>Sar</taxon>
        <taxon>Rhizaria</taxon>
        <taxon>Endomyxa</taxon>
        <taxon>Phytomyxea</taxon>
        <taxon>Plasmodiophorida</taxon>
        <taxon>Plasmodiophoridae</taxon>
        <taxon>Plasmodiophora</taxon>
    </lineage>
</organism>
<evidence type="ECO:0000256" key="2">
    <source>
        <dbReference type="ARBA" id="ARBA00022737"/>
    </source>
</evidence>
<proteinExistence type="predicted"/>
<keyword evidence="2" id="KW-0677">Repeat</keyword>
<dbReference type="SUPFAM" id="SSF50985">
    <property type="entry name" value="RCC1/BLIP-II"/>
    <property type="match status" value="1"/>
</dbReference>
<dbReference type="AlphaFoldDB" id="A0A0G4IHH8"/>
<evidence type="ECO:0000313" key="5">
    <source>
        <dbReference type="EMBL" id="CEO94668.1"/>
    </source>
</evidence>
<protein>
    <recommendedName>
        <fullName evidence="4">RCC1-like domain-containing protein</fullName>
    </recommendedName>
</protein>
<reference evidence="5 6" key="1">
    <citation type="submission" date="2015-02" db="EMBL/GenBank/DDBJ databases">
        <authorList>
            <person name="Chooi Y.-H."/>
        </authorList>
    </citation>
    <scope>NUCLEOTIDE SEQUENCE [LARGE SCALE GENOMIC DNA]</scope>
    <source>
        <strain evidence="5">E3</strain>
    </source>
</reference>
<feature type="repeat" description="RCC1" evidence="3">
    <location>
        <begin position="249"/>
        <end position="296"/>
    </location>
</feature>
<evidence type="ECO:0000256" key="3">
    <source>
        <dbReference type="PROSITE-ProRule" id="PRU00235"/>
    </source>
</evidence>
<dbReference type="Pfam" id="PF25390">
    <property type="entry name" value="WD40_RLD"/>
    <property type="match status" value="1"/>
</dbReference>
<dbReference type="InterPro" id="IPR058923">
    <property type="entry name" value="RCC1-like_dom"/>
</dbReference>
<keyword evidence="6" id="KW-1185">Reference proteome</keyword>
<feature type="repeat" description="RCC1" evidence="3">
    <location>
        <begin position="107"/>
        <end position="152"/>
    </location>
</feature>
<name>A0A0G4IHH8_PLABS</name>
<sequence length="354" mass="38106">MPNAAQASTALSWYCWGSLSTIECGVDDAVEPRRWTGLEDADVVQCGGTHCLAVRSGQVHAWGANSHGQCGAERDNRIHPPTTVQFAVPVETVACGWWHSLVLTRDGRVASWGHPEQIGRDGDPFQCQLIPDVCQVRQISCGFRHSIAVANNGSVYAWGQNKLNCSKQDHGGEACTFSVHRCPFRQLWTTPLSGIGTVISAGENRYGQLGRNTSASLCSEWRPTDMDGRQTIVDVRSGWSHVIALTRVGSVLAWGRSDFGQLGTPQGGPAPRIVPVPERVRSICCGSEHSLCLGETRLWAFGWNEHGNLGTGCTNNSFEPVPVGRLPSGEIVCVTAGGAISFTCVRRINVDAAS</sequence>
<gene>
    <name evidence="5" type="ORF">PBRA_000453</name>
</gene>
<dbReference type="InterPro" id="IPR009091">
    <property type="entry name" value="RCC1/BLIP-II"/>
</dbReference>
<dbReference type="Proteomes" id="UP000039324">
    <property type="component" value="Unassembled WGS sequence"/>
</dbReference>
<keyword evidence="1" id="KW-0344">Guanine-nucleotide releasing factor</keyword>
<dbReference type="InterPro" id="IPR000408">
    <property type="entry name" value="Reg_chr_condens"/>
</dbReference>
<dbReference type="PRINTS" id="PR00633">
    <property type="entry name" value="RCCNDNSATION"/>
</dbReference>
<evidence type="ECO:0000313" key="6">
    <source>
        <dbReference type="Proteomes" id="UP000039324"/>
    </source>
</evidence>
<dbReference type="PANTHER" id="PTHR45982">
    <property type="entry name" value="REGULATOR OF CHROMOSOME CONDENSATION"/>
    <property type="match status" value="1"/>
</dbReference>
<evidence type="ECO:0000259" key="4">
    <source>
        <dbReference type="Pfam" id="PF25390"/>
    </source>
</evidence>
<accession>A0A0G4IHH8</accession>
<dbReference type="PROSITE" id="PS50012">
    <property type="entry name" value="RCC1_3"/>
    <property type="match status" value="5"/>
</dbReference>
<dbReference type="STRING" id="37360.A0A0G4IHH8"/>
<dbReference type="PANTHER" id="PTHR45982:SF1">
    <property type="entry name" value="REGULATOR OF CHROMOSOME CONDENSATION"/>
    <property type="match status" value="1"/>
</dbReference>
<dbReference type="OrthoDB" id="10256179at2759"/>
<feature type="repeat" description="RCC1" evidence="3">
    <location>
        <begin position="57"/>
        <end position="106"/>
    </location>
</feature>
<evidence type="ECO:0000256" key="1">
    <source>
        <dbReference type="ARBA" id="ARBA00022658"/>
    </source>
</evidence>
<feature type="domain" description="RCC1-like" evidence="4">
    <location>
        <begin position="92"/>
        <end position="342"/>
    </location>
</feature>